<sequence length="302" mass="34558">MSSPNDNSGRIYKQAFVVSTAVLYAFCLLTTAARFCIRLHLRQKHWIDDGFLIFAICCLTIALSIMYSLTIDEMYLVEALITKLPDIELPADLLQEVIAFHKWITAVDTLCWFAIMAVKFSFLVLFRFLGYGISIYFIVCPHFSGIGSLQCASVPATRKIVVYAAIQMALDLVGDFLVLYIPVRLIWKVRIKWTQKLAFTVSLCLTVLLIVLTITRVSGLQFRGNFDVIWETYWLILSAEVGIVLTSVASFRAFFLFRSNRNQDRGIQPLGARMQWCHQEKRSFKQKFSFSPWRSVQVSSRG</sequence>
<feature type="transmembrane region" description="Helical" evidence="6">
    <location>
        <begin position="197"/>
        <end position="214"/>
    </location>
</feature>
<name>A0AA39R4D1_9LECA</name>
<comment type="subcellular location">
    <subcellularLocation>
        <location evidence="1">Membrane</location>
        <topology evidence="1">Multi-pass membrane protein</topology>
    </subcellularLocation>
</comment>
<evidence type="ECO:0000313" key="8">
    <source>
        <dbReference type="EMBL" id="KAK0513841.1"/>
    </source>
</evidence>
<feature type="transmembrane region" description="Helical" evidence="6">
    <location>
        <begin position="161"/>
        <end position="185"/>
    </location>
</feature>
<dbReference type="InterPro" id="IPR049326">
    <property type="entry name" value="Rhodopsin_dom_fungi"/>
</dbReference>
<organism evidence="8 9">
    <name type="scientific">Cladonia borealis</name>
    <dbReference type="NCBI Taxonomy" id="184061"/>
    <lineage>
        <taxon>Eukaryota</taxon>
        <taxon>Fungi</taxon>
        <taxon>Dikarya</taxon>
        <taxon>Ascomycota</taxon>
        <taxon>Pezizomycotina</taxon>
        <taxon>Lecanoromycetes</taxon>
        <taxon>OSLEUM clade</taxon>
        <taxon>Lecanoromycetidae</taxon>
        <taxon>Lecanorales</taxon>
        <taxon>Lecanorineae</taxon>
        <taxon>Cladoniaceae</taxon>
        <taxon>Cladonia</taxon>
    </lineage>
</organism>
<protein>
    <recommendedName>
        <fullName evidence="7">Rhodopsin domain-containing protein</fullName>
    </recommendedName>
</protein>
<accession>A0AA39R4D1</accession>
<dbReference type="EMBL" id="JAFEKC020000006">
    <property type="protein sequence ID" value="KAK0513841.1"/>
    <property type="molecule type" value="Genomic_DNA"/>
</dbReference>
<feature type="domain" description="Rhodopsin" evidence="7">
    <location>
        <begin position="166"/>
        <end position="254"/>
    </location>
</feature>
<comment type="similarity">
    <text evidence="5">Belongs to the SAT4 family.</text>
</comment>
<evidence type="ECO:0000256" key="3">
    <source>
        <dbReference type="ARBA" id="ARBA00022989"/>
    </source>
</evidence>
<dbReference type="InterPro" id="IPR052337">
    <property type="entry name" value="SAT4-like"/>
</dbReference>
<reference evidence="8" key="1">
    <citation type="submission" date="2023-03" db="EMBL/GenBank/DDBJ databases">
        <title>Complete genome of Cladonia borealis.</title>
        <authorList>
            <person name="Park H."/>
        </authorList>
    </citation>
    <scope>NUCLEOTIDE SEQUENCE</scope>
    <source>
        <strain evidence="8">ANT050790</strain>
    </source>
</reference>
<evidence type="ECO:0000256" key="6">
    <source>
        <dbReference type="SAM" id="Phobius"/>
    </source>
</evidence>
<feature type="transmembrane region" description="Helical" evidence="6">
    <location>
        <begin position="15"/>
        <end position="37"/>
    </location>
</feature>
<keyword evidence="2 6" id="KW-0812">Transmembrane</keyword>
<evidence type="ECO:0000256" key="5">
    <source>
        <dbReference type="ARBA" id="ARBA00038359"/>
    </source>
</evidence>
<dbReference type="AlphaFoldDB" id="A0AA39R4D1"/>
<evidence type="ECO:0000256" key="2">
    <source>
        <dbReference type="ARBA" id="ARBA00022692"/>
    </source>
</evidence>
<proteinExistence type="inferred from homology"/>
<keyword evidence="3 6" id="KW-1133">Transmembrane helix</keyword>
<gene>
    <name evidence="8" type="ORF">JMJ35_003563</name>
</gene>
<evidence type="ECO:0000256" key="4">
    <source>
        <dbReference type="ARBA" id="ARBA00023136"/>
    </source>
</evidence>
<dbReference type="GO" id="GO:0016020">
    <property type="term" value="C:membrane"/>
    <property type="evidence" value="ECO:0007669"/>
    <property type="project" value="UniProtKB-SubCell"/>
</dbReference>
<dbReference type="PANTHER" id="PTHR33048:SF92">
    <property type="entry name" value="INTEGRAL MEMBRANE PROTEIN"/>
    <property type="match status" value="1"/>
</dbReference>
<evidence type="ECO:0000259" key="7">
    <source>
        <dbReference type="Pfam" id="PF20684"/>
    </source>
</evidence>
<evidence type="ECO:0000256" key="1">
    <source>
        <dbReference type="ARBA" id="ARBA00004141"/>
    </source>
</evidence>
<feature type="transmembrane region" description="Helical" evidence="6">
    <location>
        <begin position="133"/>
        <end position="155"/>
    </location>
</feature>
<dbReference type="PANTHER" id="PTHR33048">
    <property type="entry name" value="PTH11-LIKE INTEGRAL MEMBRANE PROTEIN (AFU_ORTHOLOGUE AFUA_5G11245)"/>
    <property type="match status" value="1"/>
</dbReference>
<feature type="transmembrane region" description="Helical" evidence="6">
    <location>
        <begin position="49"/>
        <end position="69"/>
    </location>
</feature>
<evidence type="ECO:0000313" key="9">
    <source>
        <dbReference type="Proteomes" id="UP001166286"/>
    </source>
</evidence>
<feature type="transmembrane region" description="Helical" evidence="6">
    <location>
        <begin position="234"/>
        <end position="255"/>
    </location>
</feature>
<dbReference type="Pfam" id="PF20684">
    <property type="entry name" value="Fung_rhodopsin"/>
    <property type="match status" value="1"/>
</dbReference>
<comment type="caution">
    <text evidence="8">The sequence shown here is derived from an EMBL/GenBank/DDBJ whole genome shotgun (WGS) entry which is preliminary data.</text>
</comment>
<feature type="transmembrane region" description="Helical" evidence="6">
    <location>
        <begin position="103"/>
        <end position="126"/>
    </location>
</feature>
<keyword evidence="4 6" id="KW-0472">Membrane</keyword>
<dbReference type="Proteomes" id="UP001166286">
    <property type="component" value="Unassembled WGS sequence"/>
</dbReference>
<keyword evidence="9" id="KW-1185">Reference proteome</keyword>